<gene>
    <name evidence="7" type="ORF">ACFQH5_02265</name>
</gene>
<protein>
    <submittedName>
        <fullName evidence="7">LysE family translocator</fullName>
    </submittedName>
</protein>
<keyword evidence="3 6" id="KW-0812">Transmembrane</keyword>
<dbReference type="Proteomes" id="UP001596411">
    <property type="component" value="Unassembled WGS sequence"/>
</dbReference>
<evidence type="ECO:0000313" key="8">
    <source>
        <dbReference type="Proteomes" id="UP001596411"/>
    </source>
</evidence>
<dbReference type="PANTHER" id="PTHR30086:SF21">
    <property type="entry name" value="TRANSPORT PROTEIN"/>
    <property type="match status" value="1"/>
</dbReference>
<feature type="transmembrane region" description="Helical" evidence="6">
    <location>
        <begin position="44"/>
        <end position="70"/>
    </location>
</feature>
<evidence type="ECO:0000256" key="2">
    <source>
        <dbReference type="ARBA" id="ARBA00022475"/>
    </source>
</evidence>
<evidence type="ECO:0000256" key="1">
    <source>
        <dbReference type="ARBA" id="ARBA00004651"/>
    </source>
</evidence>
<feature type="transmembrane region" description="Helical" evidence="6">
    <location>
        <begin position="165"/>
        <end position="187"/>
    </location>
</feature>
<feature type="transmembrane region" description="Helical" evidence="6">
    <location>
        <begin position="77"/>
        <end position="95"/>
    </location>
</feature>
<reference evidence="8" key="1">
    <citation type="journal article" date="2019" name="Int. J. Syst. Evol. Microbiol.">
        <title>The Global Catalogue of Microorganisms (GCM) 10K type strain sequencing project: providing services to taxonomists for standard genome sequencing and annotation.</title>
        <authorList>
            <consortium name="The Broad Institute Genomics Platform"/>
            <consortium name="The Broad Institute Genome Sequencing Center for Infectious Disease"/>
            <person name="Wu L."/>
            <person name="Ma J."/>
        </authorList>
    </citation>
    <scope>NUCLEOTIDE SEQUENCE [LARGE SCALE GENOMIC DNA]</scope>
    <source>
        <strain evidence="8">CGMCC 1.13666</strain>
    </source>
</reference>
<dbReference type="PANTHER" id="PTHR30086">
    <property type="entry name" value="ARGININE EXPORTER PROTEIN ARGO"/>
    <property type="match status" value="1"/>
</dbReference>
<evidence type="ECO:0000256" key="5">
    <source>
        <dbReference type="ARBA" id="ARBA00023136"/>
    </source>
</evidence>
<keyword evidence="8" id="KW-1185">Reference proteome</keyword>
<comment type="subcellular location">
    <subcellularLocation>
        <location evidence="1">Cell membrane</location>
        <topology evidence="1">Multi-pass membrane protein</topology>
    </subcellularLocation>
</comment>
<keyword evidence="2" id="KW-1003">Cell membrane</keyword>
<evidence type="ECO:0000256" key="4">
    <source>
        <dbReference type="ARBA" id="ARBA00022989"/>
    </source>
</evidence>
<organism evidence="7 8">
    <name type="scientific">Halomonas salifodinae</name>
    <dbReference type="NCBI Taxonomy" id="438745"/>
    <lineage>
        <taxon>Bacteria</taxon>
        <taxon>Pseudomonadati</taxon>
        <taxon>Pseudomonadota</taxon>
        <taxon>Gammaproteobacteria</taxon>
        <taxon>Oceanospirillales</taxon>
        <taxon>Halomonadaceae</taxon>
        <taxon>Halomonas</taxon>
    </lineage>
</organism>
<dbReference type="RefSeq" id="WP_346061652.1">
    <property type="nucleotide sequence ID" value="NZ_BAAADR010000004.1"/>
</dbReference>
<dbReference type="InterPro" id="IPR001123">
    <property type="entry name" value="LeuE-type"/>
</dbReference>
<sequence length="219" mass="23455">MFNIAQTEILAVAVITCLAVLSPGPDFAMVTRIAVIRGRRAGVWCAIGIGCGVSVHLTYTLFGLGVVFAGEAWLLTTLRYLGASYLIWLGISAFWPDIKARMLGYANESASDGGEPASAKQADGGSAFWMGFACNALNPKTMLFIVSLFSQVVSPRTTLGAELGYGLYVIACHMAWFSVVAAFLTLPIIQARIRRTRRWIERVVGICLSGLGVKLLASG</sequence>
<keyword evidence="5 6" id="KW-0472">Membrane</keyword>
<evidence type="ECO:0000313" key="7">
    <source>
        <dbReference type="EMBL" id="MFC7088373.1"/>
    </source>
</evidence>
<dbReference type="Pfam" id="PF01810">
    <property type="entry name" value="LysE"/>
    <property type="match status" value="1"/>
</dbReference>
<name>A0ABW2EUM9_9GAMM</name>
<proteinExistence type="predicted"/>
<keyword evidence="4 6" id="KW-1133">Transmembrane helix</keyword>
<evidence type="ECO:0000256" key="3">
    <source>
        <dbReference type="ARBA" id="ARBA00022692"/>
    </source>
</evidence>
<dbReference type="PIRSF" id="PIRSF006324">
    <property type="entry name" value="LeuE"/>
    <property type="match status" value="1"/>
</dbReference>
<comment type="caution">
    <text evidence="7">The sequence shown here is derived from an EMBL/GenBank/DDBJ whole genome shotgun (WGS) entry which is preliminary data.</text>
</comment>
<evidence type="ECO:0000256" key="6">
    <source>
        <dbReference type="SAM" id="Phobius"/>
    </source>
</evidence>
<dbReference type="EMBL" id="JBHSZP010000002">
    <property type="protein sequence ID" value="MFC7088373.1"/>
    <property type="molecule type" value="Genomic_DNA"/>
</dbReference>
<accession>A0ABW2EUM9</accession>